<name>L1ISS7_GUITC</name>
<dbReference type="HOGENOM" id="CLU_1392545_0_0_1"/>
<feature type="compositionally biased region" description="Low complexity" evidence="2">
    <location>
        <begin position="69"/>
        <end position="81"/>
    </location>
</feature>
<feature type="region of interest" description="Disordered" evidence="2">
    <location>
        <begin position="66"/>
        <end position="128"/>
    </location>
</feature>
<dbReference type="RefSeq" id="XP_005825865.1">
    <property type="nucleotide sequence ID" value="XM_005825808.1"/>
</dbReference>
<gene>
    <name evidence="4" type="ORF">GUITHDRAFT_154578</name>
</gene>
<evidence type="ECO:0000256" key="1">
    <source>
        <dbReference type="ARBA" id="ARBA00023242"/>
    </source>
</evidence>
<evidence type="ECO:0000313" key="6">
    <source>
        <dbReference type="Proteomes" id="UP000011087"/>
    </source>
</evidence>
<dbReference type="PaxDb" id="55529-EKX38885"/>
<feature type="region of interest" description="Disordered" evidence="2">
    <location>
        <begin position="1"/>
        <end position="52"/>
    </location>
</feature>
<feature type="domain" description="HTH myb-type" evidence="3">
    <location>
        <begin position="118"/>
        <end position="189"/>
    </location>
</feature>
<dbReference type="GeneID" id="17295669"/>
<evidence type="ECO:0000313" key="4">
    <source>
        <dbReference type="EMBL" id="EKX38885.1"/>
    </source>
</evidence>
<protein>
    <recommendedName>
        <fullName evidence="3">HTH myb-type domain-containing protein</fullName>
    </recommendedName>
</protein>
<dbReference type="CDD" id="cd00167">
    <property type="entry name" value="SANT"/>
    <property type="match status" value="1"/>
</dbReference>
<evidence type="ECO:0000259" key="3">
    <source>
        <dbReference type="PROSITE" id="PS51294"/>
    </source>
</evidence>
<reference evidence="4 6" key="1">
    <citation type="journal article" date="2012" name="Nature">
        <title>Algal genomes reveal evolutionary mosaicism and the fate of nucleomorphs.</title>
        <authorList>
            <consortium name="DOE Joint Genome Institute"/>
            <person name="Curtis B.A."/>
            <person name="Tanifuji G."/>
            <person name="Burki F."/>
            <person name="Gruber A."/>
            <person name="Irimia M."/>
            <person name="Maruyama S."/>
            <person name="Arias M.C."/>
            <person name="Ball S.G."/>
            <person name="Gile G.H."/>
            <person name="Hirakawa Y."/>
            <person name="Hopkins J.F."/>
            <person name="Kuo A."/>
            <person name="Rensing S.A."/>
            <person name="Schmutz J."/>
            <person name="Symeonidi A."/>
            <person name="Elias M."/>
            <person name="Eveleigh R.J."/>
            <person name="Herman E.K."/>
            <person name="Klute M.J."/>
            <person name="Nakayama T."/>
            <person name="Obornik M."/>
            <person name="Reyes-Prieto A."/>
            <person name="Armbrust E.V."/>
            <person name="Aves S.J."/>
            <person name="Beiko R.G."/>
            <person name="Coutinho P."/>
            <person name="Dacks J.B."/>
            <person name="Durnford D.G."/>
            <person name="Fast N.M."/>
            <person name="Green B.R."/>
            <person name="Grisdale C.J."/>
            <person name="Hempel F."/>
            <person name="Henrissat B."/>
            <person name="Hoppner M.P."/>
            <person name="Ishida K."/>
            <person name="Kim E."/>
            <person name="Koreny L."/>
            <person name="Kroth P.G."/>
            <person name="Liu Y."/>
            <person name="Malik S.B."/>
            <person name="Maier U.G."/>
            <person name="McRose D."/>
            <person name="Mock T."/>
            <person name="Neilson J.A."/>
            <person name="Onodera N.T."/>
            <person name="Poole A.M."/>
            <person name="Pritham E.J."/>
            <person name="Richards T.A."/>
            <person name="Rocap G."/>
            <person name="Roy S.W."/>
            <person name="Sarai C."/>
            <person name="Schaack S."/>
            <person name="Shirato S."/>
            <person name="Slamovits C.H."/>
            <person name="Spencer D.F."/>
            <person name="Suzuki S."/>
            <person name="Worden A.Z."/>
            <person name="Zauner S."/>
            <person name="Barry K."/>
            <person name="Bell C."/>
            <person name="Bharti A.K."/>
            <person name="Crow J.A."/>
            <person name="Grimwood J."/>
            <person name="Kramer R."/>
            <person name="Lindquist E."/>
            <person name="Lucas S."/>
            <person name="Salamov A."/>
            <person name="McFadden G.I."/>
            <person name="Lane C.E."/>
            <person name="Keeling P.J."/>
            <person name="Gray M.W."/>
            <person name="Grigoriev I.V."/>
            <person name="Archibald J.M."/>
        </authorList>
    </citation>
    <scope>NUCLEOTIDE SEQUENCE</scope>
    <source>
        <strain evidence="4 6">CCMP2712</strain>
    </source>
</reference>
<dbReference type="OrthoDB" id="118550at2759"/>
<keyword evidence="6" id="KW-1185">Reference proteome</keyword>
<feature type="compositionally biased region" description="Polar residues" evidence="2">
    <location>
        <begin position="98"/>
        <end position="108"/>
    </location>
</feature>
<dbReference type="Proteomes" id="UP000011087">
    <property type="component" value="Unassembled WGS sequence"/>
</dbReference>
<dbReference type="EMBL" id="JH993044">
    <property type="protein sequence ID" value="EKX38885.1"/>
    <property type="molecule type" value="Genomic_DNA"/>
</dbReference>
<feature type="compositionally biased region" description="Basic and acidic residues" evidence="2">
    <location>
        <begin position="115"/>
        <end position="128"/>
    </location>
</feature>
<keyword evidence="1" id="KW-0539">Nucleus</keyword>
<evidence type="ECO:0000256" key="2">
    <source>
        <dbReference type="SAM" id="MobiDB-lite"/>
    </source>
</evidence>
<dbReference type="InterPro" id="IPR001005">
    <property type="entry name" value="SANT/Myb"/>
</dbReference>
<feature type="compositionally biased region" description="Basic and acidic residues" evidence="2">
    <location>
        <begin position="15"/>
        <end position="24"/>
    </location>
</feature>
<dbReference type="InterPro" id="IPR009057">
    <property type="entry name" value="Homeodomain-like_sf"/>
</dbReference>
<dbReference type="InterPro" id="IPR017930">
    <property type="entry name" value="Myb_dom"/>
</dbReference>
<dbReference type="STRING" id="905079.L1ISS7"/>
<dbReference type="KEGG" id="gtt:GUITHDRAFT_154578"/>
<dbReference type="SUPFAM" id="SSF46689">
    <property type="entry name" value="Homeodomain-like"/>
    <property type="match status" value="1"/>
</dbReference>
<sequence length="196" mass="21662">MASENDPLIDSIESIFEHGDDKPQDGSNTPKAHGIASTIDWDSPENFYEGGSEPCSCDVCRPKEIAGRTSSNSTASTTAENSSEECRKRKRLRLDAVANTNNPSQQEDVSVDGNAEEKPACQRRPWSQEEHERFLSALERFGAPSNLDQHHGFTVGLGHGVADMISFVVGTRTPAQVRSHAQKYFLKQQRQTQSKE</sequence>
<accession>L1ISS7</accession>
<reference evidence="5" key="3">
    <citation type="submission" date="2015-06" db="UniProtKB">
        <authorList>
            <consortium name="EnsemblProtists"/>
        </authorList>
    </citation>
    <scope>IDENTIFICATION</scope>
</reference>
<reference evidence="6" key="2">
    <citation type="submission" date="2012-11" db="EMBL/GenBank/DDBJ databases">
        <authorList>
            <person name="Kuo A."/>
            <person name="Curtis B.A."/>
            <person name="Tanifuji G."/>
            <person name="Burki F."/>
            <person name="Gruber A."/>
            <person name="Irimia M."/>
            <person name="Maruyama S."/>
            <person name="Arias M.C."/>
            <person name="Ball S.G."/>
            <person name="Gile G.H."/>
            <person name="Hirakawa Y."/>
            <person name="Hopkins J.F."/>
            <person name="Rensing S.A."/>
            <person name="Schmutz J."/>
            <person name="Symeonidi A."/>
            <person name="Elias M."/>
            <person name="Eveleigh R.J."/>
            <person name="Herman E.K."/>
            <person name="Klute M.J."/>
            <person name="Nakayama T."/>
            <person name="Obornik M."/>
            <person name="Reyes-Prieto A."/>
            <person name="Armbrust E.V."/>
            <person name="Aves S.J."/>
            <person name="Beiko R.G."/>
            <person name="Coutinho P."/>
            <person name="Dacks J.B."/>
            <person name="Durnford D.G."/>
            <person name="Fast N.M."/>
            <person name="Green B.R."/>
            <person name="Grisdale C."/>
            <person name="Hempe F."/>
            <person name="Henrissat B."/>
            <person name="Hoppner M.P."/>
            <person name="Ishida K.-I."/>
            <person name="Kim E."/>
            <person name="Koreny L."/>
            <person name="Kroth P.G."/>
            <person name="Liu Y."/>
            <person name="Malik S.-B."/>
            <person name="Maier U.G."/>
            <person name="McRose D."/>
            <person name="Mock T."/>
            <person name="Neilson J.A."/>
            <person name="Onodera N.T."/>
            <person name="Poole A.M."/>
            <person name="Pritham E.J."/>
            <person name="Richards T.A."/>
            <person name="Rocap G."/>
            <person name="Roy S.W."/>
            <person name="Sarai C."/>
            <person name="Schaack S."/>
            <person name="Shirato S."/>
            <person name="Slamovits C.H."/>
            <person name="Spencer D.F."/>
            <person name="Suzuki S."/>
            <person name="Worden A.Z."/>
            <person name="Zauner S."/>
            <person name="Barry K."/>
            <person name="Bell C."/>
            <person name="Bharti A.K."/>
            <person name="Crow J.A."/>
            <person name="Grimwood J."/>
            <person name="Kramer R."/>
            <person name="Lindquist E."/>
            <person name="Lucas S."/>
            <person name="Salamov A."/>
            <person name="McFadden G.I."/>
            <person name="Lane C.E."/>
            <person name="Keeling P.J."/>
            <person name="Gray M.W."/>
            <person name="Grigoriev I.V."/>
            <person name="Archibald J.M."/>
        </authorList>
    </citation>
    <scope>NUCLEOTIDE SEQUENCE</scope>
    <source>
        <strain evidence="6">CCMP2712</strain>
    </source>
</reference>
<dbReference type="Gene3D" id="1.10.10.60">
    <property type="entry name" value="Homeodomain-like"/>
    <property type="match status" value="1"/>
</dbReference>
<evidence type="ECO:0000313" key="5">
    <source>
        <dbReference type="EnsemblProtists" id="EKX38885"/>
    </source>
</evidence>
<proteinExistence type="predicted"/>
<dbReference type="AlphaFoldDB" id="L1ISS7"/>
<dbReference type="PANTHER" id="PTHR12802">
    <property type="entry name" value="SWI/SNF COMPLEX-RELATED"/>
    <property type="match status" value="1"/>
</dbReference>
<dbReference type="EnsemblProtists" id="EKX38885">
    <property type="protein sequence ID" value="EKX38885"/>
    <property type="gene ID" value="GUITHDRAFT_154578"/>
</dbReference>
<dbReference type="PROSITE" id="PS51294">
    <property type="entry name" value="HTH_MYB"/>
    <property type="match status" value="1"/>
</dbReference>
<organism evidence="4">
    <name type="scientific">Guillardia theta (strain CCMP2712)</name>
    <name type="common">Cryptophyte</name>
    <dbReference type="NCBI Taxonomy" id="905079"/>
    <lineage>
        <taxon>Eukaryota</taxon>
        <taxon>Cryptophyceae</taxon>
        <taxon>Pyrenomonadales</taxon>
        <taxon>Geminigeraceae</taxon>
        <taxon>Guillardia</taxon>
    </lineage>
</organism>